<dbReference type="AlphaFoldDB" id="A0A653CS30"/>
<evidence type="ECO:0000313" key="2">
    <source>
        <dbReference type="Proteomes" id="UP000410492"/>
    </source>
</evidence>
<dbReference type="Proteomes" id="UP000410492">
    <property type="component" value="Unassembled WGS sequence"/>
</dbReference>
<sequence length="56" mass="6576">MTNFLENYRFSLFNQPAVDTKPNSQSNNKICSQYLHTRKYVAVCQHEIFTNFDSNA</sequence>
<gene>
    <name evidence="1" type="ORF">CALMAC_LOCUS11391</name>
</gene>
<name>A0A653CS30_CALMS</name>
<evidence type="ECO:0000313" key="1">
    <source>
        <dbReference type="EMBL" id="VEN50740.1"/>
    </source>
</evidence>
<reference evidence="1 2" key="1">
    <citation type="submission" date="2019-01" db="EMBL/GenBank/DDBJ databases">
        <authorList>
            <person name="Sayadi A."/>
        </authorList>
    </citation>
    <scope>NUCLEOTIDE SEQUENCE [LARGE SCALE GENOMIC DNA]</scope>
</reference>
<dbReference type="EMBL" id="CAACVG010008684">
    <property type="protein sequence ID" value="VEN50740.1"/>
    <property type="molecule type" value="Genomic_DNA"/>
</dbReference>
<keyword evidence="2" id="KW-1185">Reference proteome</keyword>
<dbReference type="OrthoDB" id="19014at2759"/>
<organism evidence="1 2">
    <name type="scientific">Callosobruchus maculatus</name>
    <name type="common">Southern cowpea weevil</name>
    <name type="synonym">Pulse bruchid</name>
    <dbReference type="NCBI Taxonomy" id="64391"/>
    <lineage>
        <taxon>Eukaryota</taxon>
        <taxon>Metazoa</taxon>
        <taxon>Ecdysozoa</taxon>
        <taxon>Arthropoda</taxon>
        <taxon>Hexapoda</taxon>
        <taxon>Insecta</taxon>
        <taxon>Pterygota</taxon>
        <taxon>Neoptera</taxon>
        <taxon>Endopterygota</taxon>
        <taxon>Coleoptera</taxon>
        <taxon>Polyphaga</taxon>
        <taxon>Cucujiformia</taxon>
        <taxon>Chrysomeloidea</taxon>
        <taxon>Chrysomelidae</taxon>
        <taxon>Bruchinae</taxon>
        <taxon>Bruchini</taxon>
        <taxon>Callosobruchus</taxon>
    </lineage>
</organism>
<protein>
    <submittedName>
        <fullName evidence="1">Uncharacterized protein</fullName>
    </submittedName>
</protein>
<proteinExistence type="predicted"/>
<accession>A0A653CS30</accession>